<accession>A0A383VJN3</accession>
<protein>
    <recommendedName>
        <fullName evidence="3">Tryptophan synthase alpha chain</fullName>
    </recommendedName>
</protein>
<sequence length="219" mass="22292">MKTSPGNCNKCGKVCALANADSSCVAGKCAIASCNPGFYSCDNNQNNGCETDVMNSARDCGSCSNNCAAAPKVKSATCASGSCVISTCNTGFGNCNGNVTNGCETSIASDIYNCGACGTSCMQQHVDSASCGGPEGGPYTCTITACEQGWLDCDSDTSTGCEVQGDACPLPCALHRCHVGFNARAAKPRVHHANGSQPVAHRGCDHVGRGMQTAHIHVD</sequence>
<name>A0A383VJN3_TETOB</name>
<dbReference type="EMBL" id="FNXT01000418">
    <property type="protein sequence ID" value="SZX64586.1"/>
    <property type="molecule type" value="Genomic_DNA"/>
</dbReference>
<organism evidence="1 2">
    <name type="scientific">Tetradesmus obliquus</name>
    <name type="common">Green alga</name>
    <name type="synonym">Acutodesmus obliquus</name>
    <dbReference type="NCBI Taxonomy" id="3088"/>
    <lineage>
        <taxon>Eukaryota</taxon>
        <taxon>Viridiplantae</taxon>
        <taxon>Chlorophyta</taxon>
        <taxon>core chlorophytes</taxon>
        <taxon>Chlorophyceae</taxon>
        <taxon>CS clade</taxon>
        <taxon>Sphaeropleales</taxon>
        <taxon>Scenedesmaceae</taxon>
        <taxon>Tetradesmus</taxon>
    </lineage>
</organism>
<evidence type="ECO:0000313" key="1">
    <source>
        <dbReference type="EMBL" id="SZX64586.1"/>
    </source>
</evidence>
<dbReference type="AlphaFoldDB" id="A0A383VJN3"/>
<dbReference type="Proteomes" id="UP000256970">
    <property type="component" value="Unassembled WGS sequence"/>
</dbReference>
<reference evidence="1 2" key="1">
    <citation type="submission" date="2016-10" db="EMBL/GenBank/DDBJ databases">
        <authorList>
            <person name="Cai Z."/>
        </authorList>
    </citation>
    <scope>NUCLEOTIDE SEQUENCE [LARGE SCALE GENOMIC DNA]</scope>
</reference>
<evidence type="ECO:0008006" key="3">
    <source>
        <dbReference type="Google" id="ProtNLM"/>
    </source>
</evidence>
<keyword evidence="2" id="KW-1185">Reference proteome</keyword>
<proteinExistence type="predicted"/>
<gene>
    <name evidence="1" type="ORF">BQ4739_LOCUS5090</name>
</gene>
<evidence type="ECO:0000313" key="2">
    <source>
        <dbReference type="Proteomes" id="UP000256970"/>
    </source>
</evidence>